<accession>F0WAC3</accession>
<dbReference type="EMBL" id="FR824090">
    <property type="protein sequence ID" value="CCA18094.1"/>
    <property type="molecule type" value="Genomic_DNA"/>
</dbReference>
<name>F0WAC3_9STRA</name>
<sequence>MANLSDEKHRFVVDFLLKASSDGVLQHGDVSSAAAHFHFSPWAIARVLRRYSESLSAGSISGRVEGKSREEGYDKAPLLARIQTLSHSKRTKIRTRAAAVGISLGVVQRLLKTNAIASHTNKIMPSLTDANKNDRVRFAVSHVSAETLVFDSMHDLLHIDEKWFNEDVDKHVYYFPPRKQPPQRRRQSKRFIGKTMFLAEVTRSRCEPLCILFLL</sequence>
<dbReference type="PANTHER" id="PTHR33889:SF7">
    <property type="entry name" value="OS04G0681850 PROTEIN"/>
    <property type="match status" value="1"/>
</dbReference>
<proteinExistence type="predicted"/>
<dbReference type="PANTHER" id="PTHR33889">
    <property type="entry name" value="OS04G0681850 PROTEIN"/>
    <property type="match status" value="1"/>
</dbReference>
<evidence type="ECO:0000313" key="1">
    <source>
        <dbReference type="EMBL" id="CCA18094.1"/>
    </source>
</evidence>
<organism evidence="1">
    <name type="scientific">Albugo laibachii Nc14</name>
    <dbReference type="NCBI Taxonomy" id="890382"/>
    <lineage>
        <taxon>Eukaryota</taxon>
        <taxon>Sar</taxon>
        <taxon>Stramenopiles</taxon>
        <taxon>Oomycota</taxon>
        <taxon>Peronosporomycetes</taxon>
        <taxon>Albuginales</taxon>
        <taxon>Albuginaceae</taxon>
        <taxon>Albugo</taxon>
    </lineage>
</organism>
<reference evidence="1" key="2">
    <citation type="submission" date="2011-02" db="EMBL/GenBank/DDBJ databases">
        <authorList>
            <person name="MacLean D."/>
        </authorList>
    </citation>
    <scope>NUCLEOTIDE SEQUENCE</scope>
</reference>
<dbReference type="GO" id="GO:0003676">
    <property type="term" value="F:nucleic acid binding"/>
    <property type="evidence" value="ECO:0007669"/>
    <property type="project" value="InterPro"/>
</dbReference>
<gene>
    <name evidence="1" type="primary">AlNc14C45G3653</name>
    <name evidence="1" type="ORF">ALNC14_042370</name>
</gene>
<reference evidence="1" key="1">
    <citation type="journal article" date="2011" name="PLoS Biol.">
        <title>Gene gain and loss during evolution of obligate parasitism in the white rust pathogen of Arabidopsis thaliana.</title>
        <authorList>
            <person name="Kemen E."/>
            <person name="Gardiner A."/>
            <person name="Schultz-Larsen T."/>
            <person name="Kemen A.C."/>
            <person name="Balmuth A.L."/>
            <person name="Robert-Seilaniantz A."/>
            <person name="Bailey K."/>
            <person name="Holub E."/>
            <person name="Studholme D.J."/>
            <person name="Maclean D."/>
            <person name="Jones J.D."/>
        </authorList>
    </citation>
    <scope>NUCLEOTIDE SEQUENCE</scope>
</reference>
<dbReference type="Gene3D" id="3.30.420.10">
    <property type="entry name" value="Ribonuclease H-like superfamily/Ribonuclease H"/>
    <property type="match status" value="1"/>
</dbReference>
<dbReference type="AlphaFoldDB" id="F0WAC3"/>
<protein>
    <submittedName>
        <fullName evidence="1">Transposase putative</fullName>
    </submittedName>
</protein>
<dbReference type="InterPro" id="IPR036397">
    <property type="entry name" value="RNaseH_sf"/>
</dbReference>
<dbReference type="HOGENOM" id="CLU_032691_2_0_1"/>